<feature type="signal peptide" evidence="3">
    <location>
        <begin position="1"/>
        <end position="23"/>
    </location>
</feature>
<dbReference type="AlphaFoldDB" id="A0AAV8UNV3"/>
<evidence type="ECO:0008006" key="8">
    <source>
        <dbReference type="Google" id="ProtNLM"/>
    </source>
</evidence>
<evidence type="ECO:0000313" key="6">
    <source>
        <dbReference type="EMBL" id="KAJ8904173.1"/>
    </source>
</evidence>
<reference evidence="6 7" key="1">
    <citation type="journal article" date="2023" name="Nat. Commun.">
        <title>Origin of minicircular mitochondrial genomes in red algae.</title>
        <authorList>
            <person name="Lee Y."/>
            <person name="Cho C.H."/>
            <person name="Lee Y.M."/>
            <person name="Park S.I."/>
            <person name="Yang J.H."/>
            <person name="West J.A."/>
            <person name="Bhattacharya D."/>
            <person name="Yoon H.S."/>
        </authorList>
    </citation>
    <scope>NUCLEOTIDE SEQUENCE [LARGE SCALE GENOMIC DNA]</scope>
    <source>
        <strain evidence="6 7">CCMP1338</strain>
        <tissue evidence="6">Whole cell</tissue>
    </source>
</reference>
<feature type="region of interest" description="Disordered" evidence="2">
    <location>
        <begin position="682"/>
        <end position="701"/>
    </location>
</feature>
<dbReference type="PROSITE" id="PS51257">
    <property type="entry name" value="PROKAR_LIPOPROTEIN"/>
    <property type="match status" value="1"/>
</dbReference>
<dbReference type="Pfam" id="PF13205">
    <property type="entry name" value="Big_5"/>
    <property type="match status" value="2"/>
</dbReference>
<organism evidence="6 7">
    <name type="scientific">Rhodosorus marinus</name>
    <dbReference type="NCBI Taxonomy" id="101924"/>
    <lineage>
        <taxon>Eukaryota</taxon>
        <taxon>Rhodophyta</taxon>
        <taxon>Stylonematophyceae</taxon>
        <taxon>Stylonematales</taxon>
        <taxon>Stylonemataceae</taxon>
        <taxon>Rhodosorus</taxon>
    </lineage>
</organism>
<feature type="domain" description="SbsA Ig-like" evidence="5">
    <location>
        <begin position="686"/>
        <end position="790"/>
    </location>
</feature>
<dbReference type="SUPFAM" id="SSF50952">
    <property type="entry name" value="Soluble quinoprotein glucose dehydrogenase"/>
    <property type="match status" value="1"/>
</dbReference>
<sequence>MCGKVYLYIAFAALACWLSTALALYPAPRNFDAFSGSILVRNDQYNETDREFIQLLGWTAPDRNSPCGHAARMRLHSLVHSAGVYLDEPEHDRIMHHPKGCIRRAYDRTGEPLAHRLIQEGLCFPTEDETDQDILKMHQMAKDQRRGCFHSETDQMVWETTTDMTESDRPSLENRAERPVLSPTWPTGFRTERWVLDPINRPVDFLFLPDGTLIVAENYGIVHTVENRRLRDTPFIDVSLMINTFHDRGLMSIAIPPDYAENPWVYFFLVFEHDTRPAAYEGQKTSRVMKVRIAPNGLHEQVGTRRTILGSLNGSGCAAFGPDSDCIGAEGKSHVGGALTFRSDGTIYVAVGDGAIAIISPVALRSQQFGTYNGKILLIDQEGRGLPTNPWYNGDVNSRDSKMYAFGIRNVFKLHVNPDNEDHVYAGDTQWLTQEEMSVIKRGRNMGWPCWESTLRRHEYQNDAECRRLPDSEHERPVVWWDHGEGTSSSMVGGKIDIPGWPFRYRNVVIYADQARRWIGFLRLNEQDERVQDLERIDILESPVQFKVGPDNSLYWINVRGIGDLARCTYTRDDSPITLDQQFPPPGEAVSAEDGLTISGRFSKTVAEVAGRIQLVNVGGGGVIPAEVSLSFASRTFRVEPSTPLPSNSRFRVVVQGGADGIRDLDGNTQPGNLNWEFQTTGGAVDQTPPTVESVTPASGSTDVPITTPVLVTLSEPLDPSTIAGGVYIRAIGGDRLPFDYTYSAGLGLRITAEFDHGTQYAVVIEGGAGGIRDIAGNLMEENYRVVFTTEENGYTINAEILEPAEGRLVAVGETINFSGRATLSNGDVVPESAFRWEYMILHCVYNDDNECHDHIEYSFRGQMSGSVDALDHLDNFAYQLRLIVDYDGQIGTTERYIGTRKVPFRFESDPPGIQLALNGYSAPAPYQQLVVVGSEVQVFAPETANGLYFDRWDHGGDHVQTVKSEDGDGRTFVARYVENNLDSYLRFASAPRHVPTVGTFVFDMEYSAPFAADVRVNFRQLGPYNHLDGFVVPVRKGKGSVSVVIPRKGKEALRELPHVLNLDLRPRGEHRSKAVAFAKHVVQARPRSEVPSSVSSVTRNRLSAVSIVTPVRRGEPIELRVKYRAAERSNIYASVHDRETGERLHRVIRRVPASRKAAGVLIRVNPREPLPADTRHEIRVQLRTRGNKKDQVLDQLRANI</sequence>
<evidence type="ECO:0000256" key="2">
    <source>
        <dbReference type="SAM" id="MobiDB-lite"/>
    </source>
</evidence>
<dbReference type="EMBL" id="JAMWBK010000006">
    <property type="protein sequence ID" value="KAJ8904173.1"/>
    <property type="molecule type" value="Genomic_DNA"/>
</dbReference>
<dbReference type="Pfam" id="PF07995">
    <property type="entry name" value="GSDH"/>
    <property type="match status" value="1"/>
</dbReference>
<keyword evidence="7" id="KW-1185">Reference proteome</keyword>
<dbReference type="Gene3D" id="2.120.10.30">
    <property type="entry name" value="TolB, C-terminal domain"/>
    <property type="match status" value="1"/>
</dbReference>
<name>A0AAV8UNV3_9RHOD</name>
<feature type="chain" id="PRO_5043753984" description="Glucose/Sorbosone dehydrogenase domain-containing protein" evidence="3">
    <location>
        <begin position="24"/>
        <end position="1201"/>
    </location>
</feature>
<dbReference type="InterPro" id="IPR011041">
    <property type="entry name" value="Quinoprot_gluc/sorb_DH_b-prop"/>
</dbReference>
<feature type="domain" description="SbsA Ig-like" evidence="5">
    <location>
        <begin position="573"/>
        <end position="680"/>
    </location>
</feature>
<dbReference type="InterPro" id="IPR012938">
    <property type="entry name" value="Glc/Sorbosone_DH"/>
</dbReference>
<gene>
    <name evidence="6" type="ORF">NDN08_000700</name>
</gene>
<evidence type="ECO:0000256" key="1">
    <source>
        <dbReference type="ARBA" id="ARBA00022729"/>
    </source>
</evidence>
<dbReference type="InterPro" id="IPR011042">
    <property type="entry name" value="6-blade_b-propeller_TolB-like"/>
</dbReference>
<evidence type="ECO:0000259" key="4">
    <source>
        <dbReference type="Pfam" id="PF07995"/>
    </source>
</evidence>
<feature type="domain" description="Glucose/Sorbosone dehydrogenase" evidence="4">
    <location>
        <begin position="200"/>
        <end position="558"/>
    </location>
</feature>
<evidence type="ECO:0000259" key="5">
    <source>
        <dbReference type="Pfam" id="PF13205"/>
    </source>
</evidence>
<dbReference type="PANTHER" id="PTHR19328">
    <property type="entry name" value="HEDGEHOG-INTERACTING PROTEIN"/>
    <property type="match status" value="1"/>
</dbReference>
<dbReference type="Proteomes" id="UP001157974">
    <property type="component" value="Unassembled WGS sequence"/>
</dbReference>
<evidence type="ECO:0000313" key="7">
    <source>
        <dbReference type="Proteomes" id="UP001157974"/>
    </source>
</evidence>
<accession>A0AAV8UNV3</accession>
<dbReference type="InterPro" id="IPR032812">
    <property type="entry name" value="SbsA_Ig"/>
</dbReference>
<protein>
    <recommendedName>
        <fullName evidence="8">Glucose/Sorbosone dehydrogenase domain-containing protein</fullName>
    </recommendedName>
</protein>
<dbReference type="PANTHER" id="PTHR19328:SF13">
    <property type="entry name" value="HIPL1 PROTEIN"/>
    <property type="match status" value="1"/>
</dbReference>
<comment type="caution">
    <text evidence="6">The sequence shown here is derived from an EMBL/GenBank/DDBJ whole genome shotgun (WGS) entry which is preliminary data.</text>
</comment>
<evidence type="ECO:0000256" key="3">
    <source>
        <dbReference type="SAM" id="SignalP"/>
    </source>
</evidence>
<keyword evidence="1 3" id="KW-0732">Signal</keyword>
<proteinExistence type="predicted"/>